<dbReference type="PANTHER" id="PTHR43595">
    <property type="entry name" value="37S RIBOSOMAL PROTEIN S26, MITOCHONDRIAL"/>
    <property type="match status" value="1"/>
</dbReference>
<dbReference type="PRINTS" id="PR01703">
    <property type="entry name" value="MNSODISMTASE"/>
</dbReference>
<feature type="binding site" evidence="5">
    <location>
        <position position="216"/>
    </location>
    <ligand>
        <name>Mn(2+)</name>
        <dbReference type="ChEBI" id="CHEBI:29035"/>
    </ligand>
</feature>
<comment type="similarity">
    <text evidence="1 6">Belongs to the iron/manganese superoxide dismutase family.</text>
</comment>
<feature type="binding site" evidence="5">
    <location>
        <position position="220"/>
    </location>
    <ligand>
        <name>Mn(2+)</name>
        <dbReference type="ChEBI" id="CHEBI:29035"/>
    </ligand>
</feature>
<comment type="catalytic activity">
    <reaction evidence="6">
        <text>2 superoxide + 2 H(+) = H2O2 + O2</text>
        <dbReference type="Rhea" id="RHEA:20696"/>
        <dbReference type="ChEBI" id="CHEBI:15378"/>
        <dbReference type="ChEBI" id="CHEBI:15379"/>
        <dbReference type="ChEBI" id="CHEBI:16240"/>
        <dbReference type="ChEBI" id="CHEBI:18421"/>
        <dbReference type="EC" id="1.15.1.1"/>
    </reaction>
</comment>
<keyword evidence="3 5" id="KW-0479">Metal-binding</keyword>
<dbReference type="Proteomes" id="UP000248840">
    <property type="component" value="Unassembled WGS sequence"/>
</dbReference>
<dbReference type="GO" id="GO:0004784">
    <property type="term" value="F:superoxide dismutase activity"/>
    <property type="evidence" value="ECO:0007669"/>
    <property type="project" value="UniProtKB-EC"/>
</dbReference>
<evidence type="ECO:0000256" key="6">
    <source>
        <dbReference type="RuleBase" id="RU000414"/>
    </source>
</evidence>
<dbReference type="GO" id="GO:0046872">
    <property type="term" value="F:metal ion binding"/>
    <property type="evidence" value="ECO:0007669"/>
    <property type="project" value="UniProtKB-KW"/>
</dbReference>
<dbReference type="AlphaFoldDB" id="A0A328YDD7"/>
<comment type="function">
    <text evidence="6">Destroys radicals which are normally produced within the cells and which are toxic to biological systems.</text>
</comment>
<dbReference type="SUPFAM" id="SSF46609">
    <property type="entry name" value="Fe,Mn superoxide dismutase (SOD), N-terminal domain"/>
    <property type="match status" value="1"/>
</dbReference>
<feature type="domain" description="Manganese/iron superoxide dismutase N-terminal" evidence="7">
    <location>
        <begin position="55"/>
        <end position="136"/>
    </location>
</feature>
<comment type="caution">
    <text evidence="9">The sequence shown here is derived from an EMBL/GenBank/DDBJ whole genome shotgun (WGS) entry which is preliminary data.</text>
</comment>
<dbReference type="InterPro" id="IPR001189">
    <property type="entry name" value="Mn/Fe_SOD"/>
</dbReference>
<dbReference type="Pfam" id="PF02777">
    <property type="entry name" value="Sod_Fe_C"/>
    <property type="match status" value="1"/>
</dbReference>
<dbReference type="PANTHER" id="PTHR43595:SF2">
    <property type="entry name" value="SMALL RIBOSOMAL SUBUNIT PROTEIN MS42"/>
    <property type="match status" value="1"/>
</dbReference>
<evidence type="ECO:0000313" key="10">
    <source>
        <dbReference type="Proteomes" id="UP000248840"/>
    </source>
</evidence>
<dbReference type="InterPro" id="IPR019831">
    <property type="entry name" value="Mn/Fe_SOD_N"/>
</dbReference>
<evidence type="ECO:0000256" key="1">
    <source>
        <dbReference type="ARBA" id="ARBA00008714"/>
    </source>
</evidence>
<dbReference type="RefSeq" id="WP_112113733.1">
    <property type="nucleotide sequence ID" value="NZ_QLSZ01000010.1"/>
</dbReference>
<sequence>MKKLWILCACLALSISLESCKRKKYTEVVEVPLPTTQEKVTIGTPDDVKAESGAFEVTKLGYKYDDLAPHIDAMTMEIHYSKHYVTYTNALNNLLKGTEQENIPIEDIYKKLDLNNNELKNNLGGYYNHTLFFDILGCKSNEKPSDTLTSSINKNFGSLESFKTQFEDAANKVFGSGWAWLVVSKSGQLSITTTQNQDNPLLSNATVKGIPILGIDLWEHAYYLNYQYRRKKYIEAFFKVINWKKVSEKYDEALKTSP</sequence>
<reference evidence="9 10" key="1">
    <citation type="submission" date="2018-06" db="EMBL/GenBank/DDBJ databases">
        <title>Genomic Encyclopedia of Archaeal and Bacterial Type Strains, Phase II (KMG-II): from individual species to whole genera.</title>
        <authorList>
            <person name="Goeker M."/>
        </authorList>
    </citation>
    <scope>NUCLEOTIDE SEQUENCE [LARGE SCALE GENOMIC DNA]</scope>
    <source>
        <strain evidence="9 10">DSM 25663</strain>
    </source>
</reference>
<dbReference type="SUPFAM" id="SSF54719">
    <property type="entry name" value="Fe,Mn superoxide dismutase (SOD), C-terminal domain"/>
    <property type="match status" value="1"/>
</dbReference>
<name>A0A328YDD7_9FLAO</name>
<dbReference type="FunFam" id="3.55.40.20:FF:000004">
    <property type="entry name" value="Superoxide dismutase [Fe]"/>
    <property type="match status" value="1"/>
</dbReference>
<dbReference type="Gene3D" id="1.10.287.990">
    <property type="entry name" value="Fe,Mn superoxide dismutase (SOD) domain"/>
    <property type="match status" value="1"/>
</dbReference>
<keyword evidence="10" id="KW-1185">Reference proteome</keyword>
<evidence type="ECO:0000256" key="5">
    <source>
        <dbReference type="PIRSR" id="PIRSR000349-1"/>
    </source>
</evidence>
<dbReference type="PIRSF" id="PIRSF000349">
    <property type="entry name" value="SODismutase"/>
    <property type="match status" value="1"/>
</dbReference>
<dbReference type="InterPro" id="IPR036324">
    <property type="entry name" value="Mn/Fe_SOD_N_sf"/>
</dbReference>
<feature type="binding site" evidence="5">
    <location>
        <position position="129"/>
    </location>
    <ligand>
        <name>Mn(2+)</name>
        <dbReference type="ChEBI" id="CHEBI:29035"/>
    </ligand>
</feature>
<protein>
    <recommendedName>
        <fullName evidence="2 6">Superoxide dismutase</fullName>
        <ecNumber evidence="2 6">1.15.1.1</ecNumber>
    </recommendedName>
</protein>
<evidence type="ECO:0000313" key="9">
    <source>
        <dbReference type="EMBL" id="RAR70605.1"/>
    </source>
</evidence>
<dbReference type="InterPro" id="IPR019833">
    <property type="entry name" value="Mn/Fe_SOD_BS"/>
</dbReference>
<dbReference type="InterPro" id="IPR036314">
    <property type="entry name" value="SOD_C_sf"/>
</dbReference>
<evidence type="ECO:0000259" key="7">
    <source>
        <dbReference type="Pfam" id="PF00081"/>
    </source>
</evidence>
<dbReference type="OrthoDB" id="9803125at2"/>
<dbReference type="GO" id="GO:0005737">
    <property type="term" value="C:cytoplasm"/>
    <property type="evidence" value="ECO:0007669"/>
    <property type="project" value="TreeGrafter"/>
</dbReference>
<accession>A0A328YDD7</accession>
<evidence type="ECO:0000256" key="2">
    <source>
        <dbReference type="ARBA" id="ARBA00012682"/>
    </source>
</evidence>
<proteinExistence type="inferred from homology"/>
<feature type="domain" description="Manganese/iron superoxide dismutase C-terminal" evidence="8">
    <location>
        <begin position="145"/>
        <end position="248"/>
    </location>
</feature>
<dbReference type="EC" id="1.15.1.1" evidence="2 6"/>
<feature type="binding site" evidence="5">
    <location>
        <position position="79"/>
    </location>
    <ligand>
        <name>Mn(2+)</name>
        <dbReference type="ChEBI" id="CHEBI:29035"/>
    </ligand>
</feature>
<evidence type="ECO:0000259" key="8">
    <source>
        <dbReference type="Pfam" id="PF02777"/>
    </source>
</evidence>
<dbReference type="PROSITE" id="PS00088">
    <property type="entry name" value="SOD_MN"/>
    <property type="match status" value="1"/>
</dbReference>
<evidence type="ECO:0000256" key="3">
    <source>
        <dbReference type="ARBA" id="ARBA00022723"/>
    </source>
</evidence>
<dbReference type="EMBL" id="QLSZ01000010">
    <property type="protein sequence ID" value="RAR70605.1"/>
    <property type="molecule type" value="Genomic_DNA"/>
</dbReference>
<dbReference type="Pfam" id="PF00081">
    <property type="entry name" value="Sod_Fe_N"/>
    <property type="match status" value="1"/>
</dbReference>
<dbReference type="Gene3D" id="3.55.40.20">
    <property type="entry name" value="Iron/manganese superoxide dismutase, C-terminal domain"/>
    <property type="match status" value="1"/>
</dbReference>
<keyword evidence="4 6" id="KW-0560">Oxidoreductase</keyword>
<dbReference type="InterPro" id="IPR019832">
    <property type="entry name" value="Mn/Fe_SOD_C"/>
</dbReference>
<evidence type="ECO:0000256" key="4">
    <source>
        <dbReference type="ARBA" id="ARBA00023002"/>
    </source>
</evidence>
<gene>
    <name evidence="9" type="ORF">CLV55_1105</name>
</gene>
<organism evidence="9 10">
    <name type="scientific">Flavobacterium aciduliphilum</name>
    <dbReference type="NCBI Taxonomy" id="1101402"/>
    <lineage>
        <taxon>Bacteria</taxon>
        <taxon>Pseudomonadati</taxon>
        <taxon>Bacteroidota</taxon>
        <taxon>Flavobacteriia</taxon>
        <taxon>Flavobacteriales</taxon>
        <taxon>Flavobacteriaceae</taxon>
        <taxon>Flavobacterium</taxon>
    </lineage>
</organism>